<evidence type="ECO:0000313" key="3">
    <source>
        <dbReference type="Proteomes" id="UP000307440"/>
    </source>
</evidence>
<sequence>MSPKTRKRKLEQATIETAVEKRARPATKRTRKTGPMSVYMSLPSDMFLEICGHLEPLDLLHLIRTCKTFKDVLLRKSSVSVWENSCSKLAFPSCPEDLQLPQFADLLVGDLCTVREIKVPLH</sequence>
<keyword evidence="3" id="KW-1185">Reference proteome</keyword>
<dbReference type="Proteomes" id="UP000307440">
    <property type="component" value="Unassembled WGS sequence"/>
</dbReference>
<dbReference type="EMBL" id="ML210182">
    <property type="protein sequence ID" value="TFK25774.1"/>
    <property type="molecule type" value="Genomic_DNA"/>
</dbReference>
<name>A0A5C3KZE4_COPMA</name>
<accession>A0A5C3KZE4</accession>
<gene>
    <name evidence="2" type="ORF">FA15DRAFT_638748</name>
</gene>
<organism evidence="2 3">
    <name type="scientific">Coprinopsis marcescibilis</name>
    <name type="common">Agaric fungus</name>
    <name type="synonym">Psathyrella marcescibilis</name>
    <dbReference type="NCBI Taxonomy" id="230819"/>
    <lineage>
        <taxon>Eukaryota</taxon>
        <taxon>Fungi</taxon>
        <taxon>Dikarya</taxon>
        <taxon>Basidiomycota</taxon>
        <taxon>Agaricomycotina</taxon>
        <taxon>Agaricomycetes</taxon>
        <taxon>Agaricomycetidae</taxon>
        <taxon>Agaricales</taxon>
        <taxon>Agaricineae</taxon>
        <taxon>Psathyrellaceae</taxon>
        <taxon>Coprinopsis</taxon>
    </lineage>
</organism>
<dbReference type="CDD" id="cd09917">
    <property type="entry name" value="F-box_SF"/>
    <property type="match status" value="1"/>
</dbReference>
<dbReference type="AlphaFoldDB" id="A0A5C3KZE4"/>
<dbReference type="Pfam" id="PF12937">
    <property type="entry name" value="F-box-like"/>
    <property type="match status" value="1"/>
</dbReference>
<reference evidence="2 3" key="1">
    <citation type="journal article" date="2019" name="Nat. Ecol. Evol.">
        <title>Megaphylogeny resolves global patterns of mushroom evolution.</title>
        <authorList>
            <person name="Varga T."/>
            <person name="Krizsan K."/>
            <person name="Foldi C."/>
            <person name="Dima B."/>
            <person name="Sanchez-Garcia M."/>
            <person name="Sanchez-Ramirez S."/>
            <person name="Szollosi G.J."/>
            <person name="Szarkandi J.G."/>
            <person name="Papp V."/>
            <person name="Albert L."/>
            <person name="Andreopoulos W."/>
            <person name="Angelini C."/>
            <person name="Antonin V."/>
            <person name="Barry K.W."/>
            <person name="Bougher N.L."/>
            <person name="Buchanan P."/>
            <person name="Buyck B."/>
            <person name="Bense V."/>
            <person name="Catcheside P."/>
            <person name="Chovatia M."/>
            <person name="Cooper J."/>
            <person name="Damon W."/>
            <person name="Desjardin D."/>
            <person name="Finy P."/>
            <person name="Geml J."/>
            <person name="Haridas S."/>
            <person name="Hughes K."/>
            <person name="Justo A."/>
            <person name="Karasinski D."/>
            <person name="Kautmanova I."/>
            <person name="Kiss B."/>
            <person name="Kocsube S."/>
            <person name="Kotiranta H."/>
            <person name="LaButti K.M."/>
            <person name="Lechner B.E."/>
            <person name="Liimatainen K."/>
            <person name="Lipzen A."/>
            <person name="Lukacs Z."/>
            <person name="Mihaltcheva S."/>
            <person name="Morgado L.N."/>
            <person name="Niskanen T."/>
            <person name="Noordeloos M.E."/>
            <person name="Ohm R.A."/>
            <person name="Ortiz-Santana B."/>
            <person name="Ovrebo C."/>
            <person name="Racz N."/>
            <person name="Riley R."/>
            <person name="Savchenko A."/>
            <person name="Shiryaev A."/>
            <person name="Soop K."/>
            <person name="Spirin V."/>
            <person name="Szebenyi C."/>
            <person name="Tomsovsky M."/>
            <person name="Tulloss R.E."/>
            <person name="Uehling J."/>
            <person name="Grigoriev I.V."/>
            <person name="Vagvolgyi C."/>
            <person name="Papp T."/>
            <person name="Martin F.M."/>
            <person name="Miettinen O."/>
            <person name="Hibbett D.S."/>
            <person name="Nagy L.G."/>
        </authorList>
    </citation>
    <scope>NUCLEOTIDE SEQUENCE [LARGE SCALE GENOMIC DNA]</scope>
    <source>
        <strain evidence="2 3">CBS 121175</strain>
    </source>
</reference>
<dbReference type="InterPro" id="IPR001810">
    <property type="entry name" value="F-box_dom"/>
</dbReference>
<dbReference type="InterPro" id="IPR036047">
    <property type="entry name" value="F-box-like_dom_sf"/>
</dbReference>
<dbReference type="SUPFAM" id="SSF81383">
    <property type="entry name" value="F-box domain"/>
    <property type="match status" value="1"/>
</dbReference>
<dbReference type="PROSITE" id="PS50181">
    <property type="entry name" value="FBOX"/>
    <property type="match status" value="1"/>
</dbReference>
<dbReference type="OrthoDB" id="2322499at2759"/>
<feature type="domain" description="F-box" evidence="1">
    <location>
        <begin position="36"/>
        <end position="85"/>
    </location>
</feature>
<dbReference type="Gene3D" id="1.20.1280.50">
    <property type="match status" value="1"/>
</dbReference>
<evidence type="ECO:0000313" key="2">
    <source>
        <dbReference type="EMBL" id="TFK25774.1"/>
    </source>
</evidence>
<dbReference type="STRING" id="230819.A0A5C3KZE4"/>
<protein>
    <recommendedName>
        <fullName evidence="1">F-box domain-containing protein</fullName>
    </recommendedName>
</protein>
<evidence type="ECO:0000259" key="1">
    <source>
        <dbReference type="PROSITE" id="PS50181"/>
    </source>
</evidence>
<proteinExistence type="predicted"/>